<dbReference type="VEuPathDB" id="FungiDB:H257_12860"/>
<keyword evidence="9" id="KW-0732">Signal</keyword>
<gene>
    <name evidence="12" type="ORF">H257_12860</name>
</gene>
<dbReference type="PROSITE" id="PS00018">
    <property type="entry name" value="EF_HAND_1"/>
    <property type="match status" value="3"/>
</dbReference>
<dbReference type="GO" id="GO:0005509">
    <property type="term" value="F:calcium ion binding"/>
    <property type="evidence" value="ECO:0007669"/>
    <property type="project" value="InterPro"/>
</dbReference>
<feature type="binding site" evidence="8">
    <location>
        <position position="76"/>
    </location>
    <ligand>
        <name>ATP</name>
        <dbReference type="ChEBI" id="CHEBI:30616"/>
    </ligand>
</feature>
<dbReference type="InterPro" id="IPR017441">
    <property type="entry name" value="Protein_kinase_ATP_BS"/>
</dbReference>
<sequence>MYQRWRRCLSALPLVAATSSWHVTSNESFVQTEQQKGRQTTSISDKYEVGKVIGTGGYAVVKIAKDKATGQEVAAKFFDMKSASTAEIEAEIDMLRWIGTHANIVSLRDVIYEPTDIVMVMDLVRGGELFDYIVSQGSITEADASRMLHDVCLALQHLHERGVWCVAITTISHRTMSCISCSHRDLKPENLLLTEVSADADIKIADFGQSLRHAVGSKLNDAPPGGTIVYWAPEVIKRAPQDCAVDMWAFGVLLYITLTGIHPFDPKGNYSDAHIISLAVRGAYDVSNSWYKSLSDEAKDLLGKLLTVDPNARYTAAQVLGHPWMHPRLRRRLSTRFRDGLSSRLQGYRRLQHLRANIVTVLLSNQLQNTSQSNWLTNQNRQSKPTQQLHTLNQHVYEEVFALFDQDQSGSISKHELADVLKALGQQYTPAEIDAIMVSADVDGDGGISLMEFTTLVNSSLVQVGQWNDADLHAAFQIFDVNHDGFISADELAYVLNILDKTPISPAELADLIESIDENGDGQIDYKEFSTLMQTWLVEGRGS</sequence>
<feature type="domain" description="EF-hand" evidence="11">
    <location>
        <begin position="467"/>
        <end position="502"/>
    </location>
</feature>
<dbReference type="AlphaFoldDB" id="W4FZJ3"/>
<dbReference type="GO" id="GO:0004672">
    <property type="term" value="F:protein kinase activity"/>
    <property type="evidence" value="ECO:0007669"/>
    <property type="project" value="InterPro"/>
</dbReference>
<dbReference type="SUPFAM" id="SSF56112">
    <property type="entry name" value="Protein kinase-like (PK-like)"/>
    <property type="match status" value="1"/>
</dbReference>
<evidence type="ECO:0000313" key="12">
    <source>
        <dbReference type="EMBL" id="ETV72068.1"/>
    </source>
</evidence>
<dbReference type="PROSITE" id="PS50011">
    <property type="entry name" value="PROTEIN_KINASE_DOM"/>
    <property type="match status" value="1"/>
</dbReference>
<keyword evidence="12" id="KW-0808">Transferase</keyword>
<comment type="similarity">
    <text evidence="1">Belongs to the centrin family.</text>
</comment>
<feature type="domain" description="EF-hand" evidence="11">
    <location>
        <begin position="504"/>
        <end position="539"/>
    </location>
</feature>
<dbReference type="Pfam" id="PF00069">
    <property type="entry name" value="Pkinase"/>
    <property type="match status" value="1"/>
</dbReference>
<feature type="domain" description="EF-hand" evidence="11">
    <location>
        <begin position="392"/>
        <end position="427"/>
    </location>
</feature>
<evidence type="ECO:0000256" key="9">
    <source>
        <dbReference type="SAM" id="SignalP"/>
    </source>
</evidence>
<keyword evidence="3" id="KW-0677">Repeat</keyword>
<dbReference type="Gene3D" id="1.10.510.10">
    <property type="entry name" value="Transferase(Phosphotransferase) domain 1"/>
    <property type="match status" value="1"/>
</dbReference>
<keyword evidence="12" id="KW-0418">Kinase</keyword>
<dbReference type="PROSITE" id="PS00108">
    <property type="entry name" value="PROTEIN_KINASE_ST"/>
    <property type="match status" value="1"/>
</dbReference>
<evidence type="ECO:0000256" key="5">
    <source>
        <dbReference type="ARBA" id="ARBA00022837"/>
    </source>
</evidence>
<evidence type="ECO:0000256" key="4">
    <source>
        <dbReference type="ARBA" id="ARBA00022741"/>
    </source>
</evidence>
<comment type="similarity">
    <text evidence="7">Belongs to the protein kinase superfamily. Ser/Thr protein kinase family. CDPK subfamily.</text>
</comment>
<keyword evidence="6 8" id="KW-0067">ATP-binding</keyword>
<dbReference type="InterPro" id="IPR000719">
    <property type="entry name" value="Prot_kinase_dom"/>
</dbReference>
<dbReference type="GO" id="GO:0005524">
    <property type="term" value="F:ATP binding"/>
    <property type="evidence" value="ECO:0007669"/>
    <property type="project" value="UniProtKB-UniRule"/>
</dbReference>
<dbReference type="FunFam" id="1.10.510.10:FF:000571">
    <property type="entry name" value="Maternal embryonic leucine zipper kinase"/>
    <property type="match status" value="1"/>
</dbReference>
<evidence type="ECO:0000259" key="10">
    <source>
        <dbReference type="PROSITE" id="PS50011"/>
    </source>
</evidence>
<evidence type="ECO:0000256" key="1">
    <source>
        <dbReference type="ARBA" id="ARBA00005253"/>
    </source>
</evidence>
<evidence type="ECO:0000256" key="7">
    <source>
        <dbReference type="ARBA" id="ARBA00024334"/>
    </source>
</evidence>
<proteinExistence type="inferred from homology"/>
<evidence type="ECO:0000256" key="8">
    <source>
        <dbReference type="PROSITE-ProRule" id="PRU10141"/>
    </source>
</evidence>
<dbReference type="GO" id="GO:0043226">
    <property type="term" value="C:organelle"/>
    <property type="evidence" value="ECO:0007669"/>
    <property type="project" value="UniProtKB-ARBA"/>
</dbReference>
<keyword evidence="2" id="KW-0479">Metal-binding</keyword>
<protein>
    <submittedName>
        <fullName evidence="12">CAMK protein kinase</fullName>
    </submittedName>
</protein>
<dbReference type="PANTHER" id="PTHR24347">
    <property type="entry name" value="SERINE/THREONINE-PROTEIN KINASE"/>
    <property type="match status" value="1"/>
</dbReference>
<dbReference type="PROSITE" id="PS50222">
    <property type="entry name" value="EF_HAND_2"/>
    <property type="match status" value="4"/>
</dbReference>
<evidence type="ECO:0000259" key="11">
    <source>
        <dbReference type="PROSITE" id="PS50222"/>
    </source>
</evidence>
<dbReference type="PROSITE" id="PS00107">
    <property type="entry name" value="PROTEIN_KINASE_ATP"/>
    <property type="match status" value="1"/>
</dbReference>
<dbReference type="FunFam" id="1.10.238.10:FF:000178">
    <property type="entry name" value="Calmodulin-2 A"/>
    <property type="match status" value="1"/>
</dbReference>
<dbReference type="RefSeq" id="XP_009838511.1">
    <property type="nucleotide sequence ID" value="XM_009840209.1"/>
</dbReference>
<dbReference type="SUPFAM" id="SSF47473">
    <property type="entry name" value="EF-hand"/>
    <property type="match status" value="1"/>
</dbReference>
<evidence type="ECO:0000256" key="2">
    <source>
        <dbReference type="ARBA" id="ARBA00022723"/>
    </source>
</evidence>
<dbReference type="InterPro" id="IPR018247">
    <property type="entry name" value="EF_Hand_1_Ca_BS"/>
</dbReference>
<keyword evidence="5" id="KW-0106">Calcium</keyword>
<dbReference type="Pfam" id="PF13499">
    <property type="entry name" value="EF-hand_7"/>
    <property type="match status" value="2"/>
</dbReference>
<dbReference type="CDD" id="cd00051">
    <property type="entry name" value="EFh"/>
    <property type="match status" value="2"/>
</dbReference>
<keyword evidence="4 8" id="KW-0547">Nucleotide-binding</keyword>
<dbReference type="InterPro" id="IPR008271">
    <property type="entry name" value="Ser/Thr_kinase_AS"/>
</dbReference>
<reference evidence="12" key="1">
    <citation type="submission" date="2013-12" db="EMBL/GenBank/DDBJ databases">
        <title>The Genome Sequence of Aphanomyces astaci APO3.</title>
        <authorList>
            <consortium name="The Broad Institute Genomics Platform"/>
            <person name="Russ C."/>
            <person name="Tyler B."/>
            <person name="van West P."/>
            <person name="Dieguez-Uribeondo J."/>
            <person name="Young S.K."/>
            <person name="Zeng Q."/>
            <person name="Gargeya S."/>
            <person name="Fitzgerald M."/>
            <person name="Abouelleil A."/>
            <person name="Alvarado L."/>
            <person name="Chapman S.B."/>
            <person name="Gainer-Dewar J."/>
            <person name="Goldberg J."/>
            <person name="Griggs A."/>
            <person name="Gujja S."/>
            <person name="Hansen M."/>
            <person name="Howarth C."/>
            <person name="Imamovic A."/>
            <person name="Ireland A."/>
            <person name="Larimer J."/>
            <person name="McCowan C."/>
            <person name="Murphy C."/>
            <person name="Pearson M."/>
            <person name="Poon T.W."/>
            <person name="Priest M."/>
            <person name="Roberts A."/>
            <person name="Saif S."/>
            <person name="Shea T."/>
            <person name="Sykes S."/>
            <person name="Wortman J."/>
            <person name="Nusbaum C."/>
            <person name="Birren B."/>
        </authorList>
    </citation>
    <scope>NUCLEOTIDE SEQUENCE [LARGE SCALE GENOMIC DNA]</scope>
    <source>
        <strain evidence="12">APO3</strain>
    </source>
</reference>
<dbReference type="CDD" id="cd05117">
    <property type="entry name" value="STKc_CAMK"/>
    <property type="match status" value="1"/>
</dbReference>
<dbReference type="GeneID" id="20814856"/>
<organism evidence="12">
    <name type="scientific">Aphanomyces astaci</name>
    <name type="common">Crayfish plague agent</name>
    <dbReference type="NCBI Taxonomy" id="112090"/>
    <lineage>
        <taxon>Eukaryota</taxon>
        <taxon>Sar</taxon>
        <taxon>Stramenopiles</taxon>
        <taxon>Oomycota</taxon>
        <taxon>Saprolegniomycetes</taxon>
        <taxon>Saprolegniales</taxon>
        <taxon>Verrucalvaceae</taxon>
        <taxon>Aphanomyces</taxon>
    </lineage>
</organism>
<name>W4FZJ3_APHAT</name>
<dbReference type="OrthoDB" id="40902at2759"/>
<feature type="domain" description="Protein kinase" evidence="10">
    <location>
        <begin position="47"/>
        <end position="325"/>
    </location>
</feature>
<dbReference type="SMART" id="SM00220">
    <property type="entry name" value="S_TKc"/>
    <property type="match status" value="1"/>
</dbReference>
<dbReference type="EMBL" id="KI913156">
    <property type="protein sequence ID" value="ETV72068.1"/>
    <property type="molecule type" value="Genomic_DNA"/>
</dbReference>
<dbReference type="FunFam" id="1.10.238.10:FF:000336">
    <property type="entry name" value="HLH domain-containing protein"/>
    <property type="match status" value="1"/>
</dbReference>
<feature type="chain" id="PRO_5004842143" evidence="9">
    <location>
        <begin position="21"/>
        <end position="543"/>
    </location>
</feature>
<dbReference type="STRING" id="112090.W4FZJ3"/>
<dbReference type="InterPro" id="IPR011992">
    <property type="entry name" value="EF-hand-dom_pair"/>
</dbReference>
<dbReference type="Gene3D" id="3.30.200.20">
    <property type="entry name" value="Phosphorylase Kinase, domain 1"/>
    <property type="match status" value="1"/>
</dbReference>
<dbReference type="InterPro" id="IPR002048">
    <property type="entry name" value="EF_hand_dom"/>
</dbReference>
<feature type="signal peptide" evidence="9">
    <location>
        <begin position="1"/>
        <end position="20"/>
    </location>
</feature>
<dbReference type="InterPro" id="IPR011009">
    <property type="entry name" value="Kinase-like_dom_sf"/>
</dbReference>
<accession>W4FZJ3</accession>
<evidence type="ECO:0000256" key="6">
    <source>
        <dbReference type="ARBA" id="ARBA00022840"/>
    </source>
</evidence>
<dbReference type="SMART" id="SM00054">
    <property type="entry name" value="EFh"/>
    <property type="match status" value="4"/>
</dbReference>
<dbReference type="Gene3D" id="1.10.238.10">
    <property type="entry name" value="EF-hand"/>
    <property type="match status" value="2"/>
</dbReference>
<feature type="domain" description="EF-hand" evidence="11">
    <location>
        <begin position="428"/>
        <end position="463"/>
    </location>
</feature>
<evidence type="ECO:0000256" key="3">
    <source>
        <dbReference type="ARBA" id="ARBA00022737"/>
    </source>
</evidence>